<dbReference type="InterPro" id="IPR032675">
    <property type="entry name" value="LRR_dom_sf"/>
</dbReference>
<dbReference type="SUPFAM" id="SSF52058">
    <property type="entry name" value="L domain-like"/>
    <property type="match status" value="1"/>
</dbReference>
<dbReference type="PANTHER" id="PTHR48051">
    <property type="match status" value="1"/>
</dbReference>
<keyword evidence="2" id="KW-0677">Repeat</keyword>
<evidence type="ECO:0000256" key="3">
    <source>
        <dbReference type="SAM" id="MobiDB-lite"/>
    </source>
</evidence>
<dbReference type="Gene3D" id="3.80.10.10">
    <property type="entry name" value="Ribonuclease Inhibitor"/>
    <property type="match status" value="1"/>
</dbReference>
<dbReference type="STRING" id="1392247.A0A3N4KIC1"/>
<sequence length="773" mass="83880">MSACRSSSYSFPRNVPPSNIPALQKMSSLPAEHAVCFAIVSRALAQAREEFRLEKHLRKVSPGRQPRPSFSVDLRSKQISSIPLEAIELIKDEVERLALAHNQLTSLQDGFSGLHRMRYLNLRANLLGEFPAVITRLPSLEILDVSHNQIGSLPEDFGTLMSLKVLSMGKNKITILPNYIGAMPNLTILKLHHNPIVFPPKDLLAKDDATDDEVWLEEVKRFLRQHAEKMGTGSESSSDYGPDLGNDSCSSINTATFASRTPSPGSNRSPSPLSNATMLSSSAPMPASSLSPSPSSSIASEQEQPQTPLSESNLSQLERSRSHSESTAQLQTIRGNRRMGMLPPRKSPNAIFQGSGSNNSTTGSSSNSSGSIGEGGNNNLRTQQKASKHQRGYSHDSIIDSAGRTLKKNMGKPADGVNGGSQGSPTEKERQPGPYFRRLSSLPENKRTSLSSARVGEAARGILYAMSTLQKPIEHFVQSAVDPNGPHHKVERALYNGNIHIGSLVGALEAYEEKDDEAAVDQVIDACYSCVAAFRQVLSMLQSSSKEIGAGAAGHDVRYMRTLLLTVYGSYVEIQSSYEILRPLLRTHRPTPSVQSFSSASSMMRGRQPLQINNNPGLRLASIPSATFMSSAAYTTPRGGPLGADYFSLPPTPGLNSVPSSAVSQMSENGFGFDHDEPLYGIFQTAIGAALSTLPVIEKEIKAALGQSLMPNVSLKLRQVSALCVNGADAARKLSKVRWEAIQEGDVGERRRFWDDTNIFTKVSFGFKLLFFL</sequence>
<keyword evidence="6" id="KW-1185">Reference proteome</keyword>
<dbReference type="Proteomes" id="UP000277580">
    <property type="component" value="Unassembled WGS sequence"/>
</dbReference>
<feature type="compositionally biased region" description="Polar residues" evidence="3">
    <location>
        <begin position="325"/>
        <end position="334"/>
    </location>
</feature>
<feature type="domain" description="Disease resistance R13L4/SHOC-2-like LRR" evidence="4">
    <location>
        <begin position="112"/>
        <end position="193"/>
    </location>
</feature>
<evidence type="ECO:0000256" key="2">
    <source>
        <dbReference type="ARBA" id="ARBA00022737"/>
    </source>
</evidence>
<accession>A0A3N4KIC1</accession>
<evidence type="ECO:0000313" key="6">
    <source>
        <dbReference type="Proteomes" id="UP000277580"/>
    </source>
</evidence>
<dbReference type="InterPro" id="IPR050216">
    <property type="entry name" value="LRR_domain-containing"/>
</dbReference>
<feature type="compositionally biased region" description="Low complexity" evidence="3">
    <location>
        <begin position="278"/>
        <end position="297"/>
    </location>
</feature>
<dbReference type="PANTHER" id="PTHR48051:SF46">
    <property type="entry name" value="LEUCINE RICH REPEAT-CONTAINING DOMAIN PROTEIN"/>
    <property type="match status" value="1"/>
</dbReference>
<organism evidence="5 6">
    <name type="scientific">Morchella conica CCBAS932</name>
    <dbReference type="NCBI Taxonomy" id="1392247"/>
    <lineage>
        <taxon>Eukaryota</taxon>
        <taxon>Fungi</taxon>
        <taxon>Dikarya</taxon>
        <taxon>Ascomycota</taxon>
        <taxon>Pezizomycotina</taxon>
        <taxon>Pezizomycetes</taxon>
        <taxon>Pezizales</taxon>
        <taxon>Morchellaceae</taxon>
        <taxon>Morchella</taxon>
    </lineage>
</organism>
<proteinExistence type="predicted"/>
<evidence type="ECO:0000256" key="1">
    <source>
        <dbReference type="ARBA" id="ARBA00022614"/>
    </source>
</evidence>
<dbReference type="EMBL" id="ML119144">
    <property type="protein sequence ID" value="RPB10307.1"/>
    <property type="molecule type" value="Genomic_DNA"/>
</dbReference>
<feature type="compositionally biased region" description="Low complexity" evidence="3">
    <location>
        <begin position="354"/>
        <end position="371"/>
    </location>
</feature>
<protein>
    <recommendedName>
        <fullName evidence="4">Disease resistance R13L4/SHOC-2-like LRR domain-containing protein</fullName>
    </recommendedName>
</protein>
<dbReference type="Pfam" id="PF10428">
    <property type="entry name" value="SOG2"/>
    <property type="match status" value="1"/>
</dbReference>
<feature type="region of interest" description="Disordered" evidence="3">
    <location>
        <begin position="227"/>
        <end position="440"/>
    </location>
</feature>
<dbReference type="InterPro" id="IPR003591">
    <property type="entry name" value="Leu-rich_rpt_typical-subtyp"/>
</dbReference>
<dbReference type="Pfam" id="PF23598">
    <property type="entry name" value="LRR_14"/>
    <property type="match status" value="1"/>
</dbReference>
<dbReference type="GO" id="GO:0005737">
    <property type="term" value="C:cytoplasm"/>
    <property type="evidence" value="ECO:0007669"/>
    <property type="project" value="TreeGrafter"/>
</dbReference>
<reference evidence="5 6" key="1">
    <citation type="journal article" date="2018" name="Nat. Ecol. Evol.">
        <title>Pezizomycetes genomes reveal the molecular basis of ectomycorrhizal truffle lifestyle.</title>
        <authorList>
            <person name="Murat C."/>
            <person name="Payen T."/>
            <person name="Noel B."/>
            <person name="Kuo A."/>
            <person name="Morin E."/>
            <person name="Chen J."/>
            <person name="Kohler A."/>
            <person name="Krizsan K."/>
            <person name="Balestrini R."/>
            <person name="Da Silva C."/>
            <person name="Montanini B."/>
            <person name="Hainaut M."/>
            <person name="Levati E."/>
            <person name="Barry K.W."/>
            <person name="Belfiori B."/>
            <person name="Cichocki N."/>
            <person name="Clum A."/>
            <person name="Dockter R.B."/>
            <person name="Fauchery L."/>
            <person name="Guy J."/>
            <person name="Iotti M."/>
            <person name="Le Tacon F."/>
            <person name="Lindquist E.A."/>
            <person name="Lipzen A."/>
            <person name="Malagnac F."/>
            <person name="Mello A."/>
            <person name="Molinier V."/>
            <person name="Miyauchi S."/>
            <person name="Poulain J."/>
            <person name="Riccioni C."/>
            <person name="Rubini A."/>
            <person name="Sitrit Y."/>
            <person name="Splivallo R."/>
            <person name="Traeger S."/>
            <person name="Wang M."/>
            <person name="Zifcakova L."/>
            <person name="Wipf D."/>
            <person name="Zambonelli A."/>
            <person name="Paolocci F."/>
            <person name="Nowrousian M."/>
            <person name="Ottonello S."/>
            <person name="Baldrian P."/>
            <person name="Spatafora J.W."/>
            <person name="Henrissat B."/>
            <person name="Nagy L.G."/>
            <person name="Aury J.M."/>
            <person name="Wincker P."/>
            <person name="Grigoriev I.V."/>
            <person name="Bonfante P."/>
            <person name="Martin F.M."/>
        </authorList>
    </citation>
    <scope>NUCLEOTIDE SEQUENCE [LARGE SCALE GENOMIC DNA]</scope>
    <source>
        <strain evidence="5 6">CCBAS932</strain>
    </source>
</reference>
<dbReference type="InterPro" id="IPR001611">
    <property type="entry name" value="Leu-rich_rpt"/>
</dbReference>
<dbReference type="OrthoDB" id="1394818at2759"/>
<gene>
    <name evidence="5" type="ORF">P167DRAFT_554554</name>
</gene>
<dbReference type="InterPro" id="IPR019487">
    <property type="entry name" value="RAM_signalling_pathway_SOG2"/>
</dbReference>
<keyword evidence="1" id="KW-0433">Leucine-rich repeat</keyword>
<name>A0A3N4KIC1_9PEZI</name>
<dbReference type="SMART" id="SM00369">
    <property type="entry name" value="LRR_TYP"/>
    <property type="match status" value="4"/>
</dbReference>
<dbReference type="InParanoid" id="A0A3N4KIC1"/>
<dbReference type="PROSITE" id="PS51450">
    <property type="entry name" value="LRR"/>
    <property type="match status" value="1"/>
</dbReference>
<dbReference type="AlphaFoldDB" id="A0A3N4KIC1"/>
<dbReference type="InterPro" id="IPR055414">
    <property type="entry name" value="LRR_R13L4/SHOC2-like"/>
</dbReference>
<feature type="compositionally biased region" description="Polar residues" evidence="3">
    <location>
        <begin position="298"/>
        <end position="317"/>
    </location>
</feature>
<evidence type="ECO:0000259" key="4">
    <source>
        <dbReference type="Pfam" id="PF23598"/>
    </source>
</evidence>
<evidence type="ECO:0000313" key="5">
    <source>
        <dbReference type="EMBL" id="RPB10307.1"/>
    </source>
</evidence>
<feature type="compositionally biased region" description="Polar residues" evidence="3">
    <location>
        <begin position="247"/>
        <end position="277"/>
    </location>
</feature>